<keyword evidence="3" id="KW-0808">Transferase</keyword>
<feature type="compositionally biased region" description="Gly residues" evidence="8">
    <location>
        <begin position="294"/>
        <end position="304"/>
    </location>
</feature>
<evidence type="ECO:0000256" key="2">
    <source>
        <dbReference type="ARBA" id="ARBA00022527"/>
    </source>
</evidence>
<evidence type="ECO:0000313" key="11">
    <source>
        <dbReference type="EMBL" id="GAA1967479.1"/>
    </source>
</evidence>
<name>A0ABP5CRU2_9ACTN</name>
<keyword evidence="6 7" id="KW-0067">ATP-binding</keyword>
<keyword evidence="9" id="KW-0472">Membrane</keyword>
<evidence type="ECO:0000256" key="7">
    <source>
        <dbReference type="PROSITE-ProRule" id="PRU10141"/>
    </source>
</evidence>
<sequence length="515" mass="54215">MSASDGPTRSVAVAGRLVGGRYRLVDRLGSGGFGRVWRAVDTSLDVEVAIKEVVLPPELTDAERADRVTRAGREARNAARLRSNPHVVSVHDVVIDDGTPWIVMELVPGRSLADRLRDDGALTVEQATRVARAVLSALGASHAAGIVHRDVKPANVMLTDDGRVLLTDFGIAVLTSDTRLTTAGQFIGSVEYVAPERAKGEESRPAADMFSLGATLYHAVEGVSAFARETVAATLGAVLFEDVPAPSRAGALAPLIVALLDKDPDARPDVERALEMVPAEGAVPGPTAVVDAGRGSGGGAGVGAGAAPTEAAAPPAPTEAAVTPADGTGTGSGARSGPDTSSGSGSNSKARPPILIWAGRVIPFLLVAAMPFVPVLKVSSGDTERTYSSGLHVGFMESWHYDSGWPVAMGVTVYAGLLLALVFWVIPGMRRGWLVLGYLLALASLVETVVFAVTITGNFGDRRYALAEVLGDPLDNQSASPFIWYLPLLSLLTLVLYVRRDREHWRRLFRRLFIA</sequence>
<feature type="domain" description="Protein kinase" evidence="10">
    <location>
        <begin position="22"/>
        <end position="280"/>
    </location>
</feature>
<accession>A0ABP5CRU2</accession>
<keyword evidence="4 7" id="KW-0547">Nucleotide-binding</keyword>
<dbReference type="PROSITE" id="PS00107">
    <property type="entry name" value="PROTEIN_KINASE_ATP"/>
    <property type="match status" value="1"/>
</dbReference>
<feature type="transmembrane region" description="Helical" evidence="9">
    <location>
        <begin position="479"/>
        <end position="498"/>
    </location>
</feature>
<feature type="binding site" evidence="7">
    <location>
        <position position="51"/>
    </location>
    <ligand>
        <name>ATP</name>
        <dbReference type="ChEBI" id="CHEBI:30616"/>
    </ligand>
</feature>
<evidence type="ECO:0000256" key="6">
    <source>
        <dbReference type="ARBA" id="ARBA00022840"/>
    </source>
</evidence>
<dbReference type="InterPro" id="IPR017441">
    <property type="entry name" value="Protein_kinase_ATP_BS"/>
</dbReference>
<organism evidence="11 12">
    <name type="scientific">Catenulispora subtropica</name>
    <dbReference type="NCBI Taxonomy" id="450798"/>
    <lineage>
        <taxon>Bacteria</taxon>
        <taxon>Bacillati</taxon>
        <taxon>Actinomycetota</taxon>
        <taxon>Actinomycetes</taxon>
        <taxon>Catenulisporales</taxon>
        <taxon>Catenulisporaceae</taxon>
        <taxon>Catenulispora</taxon>
    </lineage>
</organism>
<dbReference type="CDD" id="cd14014">
    <property type="entry name" value="STKc_PknB_like"/>
    <property type="match status" value="1"/>
</dbReference>
<feature type="transmembrane region" description="Helical" evidence="9">
    <location>
        <begin position="405"/>
        <end position="426"/>
    </location>
</feature>
<dbReference type="RefSeq" id="WP_344657340.1">
    <property type="nucleotide sequence ID" value="NZ_BAAAQM010000013.1"/>
</dbReference>
<dbReference type="EMBL" id="BAAAQM010000013">
    <property type="protein sequence ID" value="GAA1967479.1"/>
    <property type="molecule type" value="Genomic_DNA"/>
</dbReference>
<feature type="compositionally biased region" description="Low complexity" evidence="8">
    <location>
        <begin position="305"/>
        <end position="325"/>
    </location>
</feature>
<protein>
    <recommendedName>
        <fullName evidence="1">non-specific serine/threonine protein kinase</fullName>
        <ecNumber evidence="1">2.7.11.1</ecNumber>
    </recommendedName>
</protein>
<dbReference type="SMART" id="SM00220">
    <property type="entry name" value="S_TKc"/>
    <property type="match status" value="1"/>
</dbReference>
<evidence type="ECO:0000256" key="3">
    <source>
        <dbReference type="ARBA" id="ARBA00022679"/>
    </source>
</evidence>
<dbReference type="Gene3D" id="3.30.200.20">
    <property type="entry name" value="Phosphorylase Kinase, domain 1"/>
    <property type="match status" value="1"/>
</dbReference>
<dbReference type="PROSITE" id="PS50011">
    <property type="entry name" value="PROTEIN_KINASE_DOM"/>
    <property type="match status" value="1"/>
</dbReference>
<evidence type="ECO:0000256" key="5">
    <source>
        <dbReference type="ARBA" id="ARBA00022777"/>
    </source>
</evidence>
<dbReference type="InterPro" id="IPR008271">
    <property type="entry name" value="Ser/Thr_kinase_AS"/>
</dbReference>
<keyword evidence="5" id="KW-0418">Kinase</keyword>
<dbReference type="EC" id="2.7.11.1" evidence="1"/>
<gene>
    <name evidence="11" type="ORF">GCM10009838_27130</name>
</gene>
<feature type="region of interest" description="Disordered" evidence="8">
    <location>
        <begin position="285"/>
        <end position="348"/>
    </location>
</feature>
<reference evidence="12" key="1">
    <citation type="journal article" date="2019" name="Int. J. Syst. Evol. Microbiol.">
        <title>The Global Catalogue of Microorganisms (GCM) 10K type strain sequencing project: providing services to taxonomists for standard genome sequencing and annotation.</title>
        <authorList>
            <consortium name="The Broad Institute Genomics Platform"/>
            <consortium name="The Broad Institute Genome Sequencing Center for Infectious Disease"/>
            <person name="Wu L."/>
            <person name="Ma J."/>
        </authorList>
    </citation>
    <scope>NUCLEOTIDE SEQUENCE [LARGE SCALE GENOMIC DNA]</scope>
    <source>
        <strain evidence="12">JCM 16013</strain>
    </source>
</reference>
<keyword evidence="2" id="KW-0723">Serine/threonine-protein kinase</keyword>
<keyword evidence="12" id="KW-1185">Reference proteome</keyword>
<evidence type="ECO:0000313" key="12">
    <source>
        <dbReference type="Proteomes" id="UP001499854"/>
    </source>
</evidence>
<dbReference type="Gene3D" id="1.10.510.10">
    <property type="entry name" value="Transferase(Phosphotransferase) domain 1"/>
    <property type="match status" value="1"/>
</dbReference>
<dbReference type="PANTHER" id="PTHR43289">
    <property type="entry name" value="MITOGEN-ACTIVATED PROTEIN KINASE KINASE KINASE 20-RELATED"/>
    <property type="match status" value="1"/>
</dbReference>
<dbReference type="SUPFAM" id="SSF56112">
    <property type="entry name" value="Protein kinase-like (PK-like)"/>
    <property type="match status" value="1"/>
</dbReference>
<dbReference type="InterPro" id="IPR000719">
    <property type="entry name" value="Prot_kinase_dom"/>
</dbReference>
<dbReference type="PANTHER" id="PTHR43289:SF6">
    <property type="entry name" value="SERINE_THREONINE-PROTEIN KINASE NEKL-3"/>
    <property type="match status" value="1"/>
</dbReference>
<keyword evidence="9" id="KW-1133">Transmembrane helix</keyword>
<evidence type="ECO:0000256" key="8">
    <source>
        <dbReference type="SAM" id="MobiDB-lite"/>
    </source>
</evidence>
<evidence type="ECO:0000256" key="1">
    <source>
        <dbReference type="ARBA" id="ARBA00012513"/>
    </source>
</evidence>
<dbReference type="Proteomes" id="UP001499854">
    <property type="component" value="Unassembled WGS sequence"/>
</dbReference>
<dbReference type="Pfam" id="PF00069">
    <property type="entry name" value="Pkinase"/>
    <property type="match status" value="1"/>
</dbReference>
<evidence type="ECO:0000256" key="9">
    <source>
        <dbReference type="SAM" id="Phobius"/>
    </source>
</evidence>
<evidence type="ECO:0000259" key="10">
    <source>
        <dbReference type="PROSITE" id="PS50011"/>
    </source>
</evidence>
<dbReference type="InterPro" id="IPR011009">
    <property type="entry name" value="Kinase-like_dom_sf"/>
</dbReference>
<keyword evidence="9" id="KW-0812">Transmembrane</keyword>
<comment type="caution">
    <text evidence="11">The sequence shown here is derived from an EMBL/GenBank/DDBJ whole genome shotgun (WGS) entry which is preliminary data.</text>
</comment>
<proteinExistence type="predicted"/>
<feature type="compositionally biased region" description="Polar residues" evidence="8">
    <location>
        <begin position="338"/>
        <end position="348"/>
    </location>
</feature>
<feature type="transmembrane region" description="Helical" evidence="9">
    <location>
        <begin position="433"/>
        <end position="459"/>
    </location>
</feature>
<feature type="transmembrane region" description="Helical" evidence="9">
    <location>
        <begin position="354"/>
        <end position="373"/>
    </location>
</feature>
<evidence type="ECO:0000256" key="4">
    <source>
        <dbReference type="ARBA" id="ARBA00022741"/>
    </source>
</evidence>
<dbReference type="PROSITE" id="PS00108">
    <property type="entry name" value="PROTEIN_KINASE_ST"/>
    <property type="match status" value="1"/>
</dbReference>